<evidence type="ECO:0000256" key="8">
    <source>
        <dbReference type="ARBA" id="ARBA00035363"/>
    </source>
</evidence>
<evidence type="ECO:0000256" key="3">
    <source>
        <dbReference type="ARBA" id="ARBA00022946"/>
    </source>
</evidence>
<dbReference type="Pfam" id="PF15433">
    <property type="entry name" value="MRP-S31"/>
    <property type="match status" value="1"/>
</dbReference>
<proteinExistence type="inferred from homology"/>
<feature type="compositionally biased region" description="Low complexity" evidence="9">
    <location>
        <begin position="36"/>
        <end position="46"/>
    </location>
</feature>
<dbReference type="STRING" id="543379.A0A232F936"/>
<comment type="subcellular location">
    <subcellularLocation>
        <location evidence="1">Mitochondrion</location>
    </subcellularLocation>
</comment>
<sequence length="420" mass="47678">MLSFRVIPRNISHYLKQSTQQLHTSIKVLAAKDPQDSSSSSSSSDSSDSDSDKEDNKGKKPLSSQVKTENDDIPKISDTNERLNALLQKIAQASLKTKEAPKSVPEGNKTDNAFKTMKVAIKPRQERFEKTKKEPVIEKPYHEQLKSAAKEVAESLKGESSKTELELLSQVLNLEKPALEKDDSSKEEIATPAPVQLTSLLSNMKIDQSPVGNILEDKRRARATQMFTARSKEPSLSESILYSKSKKSPQRFARPTGTELNVSHNDLGIFKNLSPDQAKDVPQLRTWEAMEAREIKLATLSSPQNVFQELIQWTEQGKIWRFPINNEQGMEEEEKVHFSEHVFMERHLKGWCPKRGPIRHFMELVCVGLSKNPYMTVEEKVGHITWYKDYFESKQELLSELGVLDNKTKVTSQDQKQIQA</sequence>
<evidence type="ECO:0000313" key="11">
    <source>
        <dbReference type="Proteomes" id="UP000215335"/>
    </source>
</evidence>
<protein>
    <recommendedName>
        <fullName evidence="7">Small ribosomal subunit protein mS31</fullName>
    </recommendedName>
    <alternativeName>
        <fullName evidence="8">28S ribosomal protein S31, mitochondrial</fullName>
    </alternativeName>
</protein>
<dbReference type="PANTHER" id="PTHR13231">
    <property type="entry name" value="MITOCHONDRIAL RIBOSOMAL PROTEIN S31"/>
    <property type="match status" value="1"/>
</dbReference>
<name>A0A232F936_9HYME</name>
<dbReference type="AlphaFoldDB" id="A0A232F936"/>
<evidence type="ECO:0000256" key="6">
    <source>
        <dbReference type="ARBA" id="ARBA00023274"/>
    </source>
</evidence>
<organism evidence="10 11">
    <name type="scientific">Trichomalopsis sarcophagae</name>
    <dbReference type="NCBI Taxonomy" id="543379"/>
    <lineage>
        <taxon>Eukaryota</taxon>
        <taxon>Metazoa</taxon>
        <taxon>Ecdysozoa</taxon>
        <taxon>Arthropoda</taxon>
        <taxon>Hexapoda</taxon>
        <taxon>Insecta</taxon>
        <taxon>Pterygota</taxon>
        <taxon>Neoptera</taxon>
        <taxon>Endopterygota</taxon>
        <taxon>Hymenoptera</taxon>
        <taxon>Apocrita</taxon>
        <taxon>Proctotrupomorpha</taxon>
        <taxon>Chalcidoidea</taxon>
        <taxon>Pteromalidae</taxon>
        <taxon>Pteromalinae</taxon>
        <taxon>Trichomalopsis</taxon>
    </lineage>
</organism>
<evidence type="ECO:0000256" key="5">
    <source>
        <dbReference type="ARBA" id="ARBA00023128"/>
    </source>
</evidence>
<comment type="similarity">
    <text evidence="2">Belongs to the mitochondrion-specific ribosomal protein mS31 family.</text>
</comment>
<evidence type="ECO:0000256" key="4">
    <source>
        <dbReference type="ARBA" id="ARBA00022980"/>
    </source>
</evidence>
<evidence type="ECO:0000256" key="7">
    <source>
        <dbReference type="ARBA" id="ARBA00035133"/>
    </source>
</evidence>
<dbReference type="Proteomes" id="UP000215335">
    <property type="component" value="Unassembled WGS sequence"/>
</dbReference>
<keyword evidence="6" id="KW-0687">Ribonucleoprotein</keyword>
<evidence type="ECO:0000256" key="9">
    <source>
        <dbReference type="SAM" id="MobiDB-lite"/>
    </source>
</evidence>
<evidence type="ECO:0000256" key="1">
    <source>
        <dbReference type="ARBA" id="ARBA00004173"/>
    </source>
</evidence>
<feature type="region of interest" description="Disordered" evidence="9">
    <location>
        <begin position="29"/>
        <end position="80"/>
    </location>
</feature>
<feature type="compositionally biased region" description="Basic and acidic residues" evidence="9">
    <location>
        <begin position="68"/>
        <end position="80"/>
    </location>
</feature>
<gene>
    <name evidence="10" type="ORF">TSAR_010486</name>
</gene>
<dbReference type="OrthoDB" id="5989925at2759"/>
<dbReference type="InterPro" id="IPR026299">
    <property type="entry name" value="MRP-S31"/>
</dbReference>
<comment type="caution">
    <text evidence="10">The sequence shown here is derived from an EMBL/GenBank/DDBJ whole genome shotgun (WGS) entry which is preliminary data.</text>
</comment>
<dbReference type="PANTHER" id="PTHR13231:SF3">
    <property type="entry name" value="SMALL RIBOSOMAL SUBUNIT PROTEIN MS31"/>
    <property type="match status" value="1"/>
</dbReference>
<keyword evidence="5" id="KW-0496">Mitochondrion</keyword>
<evidence type="ECO:0000256" key="2">
    <source>
        <dbReference type="ARBA" id="ARBA00011057"/>
    </source>
</evidence>
<keyword evidence="11" id="KW-1185">Reference proteome</keyword>
<keyword evidence="3" id="KW-0809">Transit peptide</keyword>
<dbReference type="GO" id="GO:0003735">
    <property type="term" value="F:structural constituent of ribosome"/>
    <property type="evidence" value="ECO:0007669"/>
    <property type="project" value="InterPro"/>
</dbReference>
<dbReference type="GO" id="GO:0005763">
    <property type="term" value="C:mitochondrial small ribosomal subunit"/>
    <property type="evidence" value="ECO:0007669"/>
    <property type="project" value="InterPro"/>
</dbReference>
<accession>A0A232F936</accession>
<reference evidence="10 11" key="1">
    <citation type="journal article" date="2017" name="Curr. Biol.">
        <title>The Evolution of Venom by Co-option of Single-Copy Genes.</title>
        <authorList>
            <person name="Martinson E.O."/>
            <person name="Mrinalini"/>
            <person name="Kelkar Y.D."/>
            <person name="Chang C.H."/>
            <person name="Werren J.H."/>
        </authorList>
    </citation>
    <scope>NUCLEOTIDE SEQUENCE [LARGE SCALE GENOMIC DNA]</scope>
    <source>
        <strain evidence="10 11">Alberta</strain>
        <tissue evidence="10">Whole body</tissue>
    </source>
</reference>
<dbReference type="EMBL" id="NNAY01000619">
    <property type="protein sequence ID" value="OXU27364.1"/>
    <property type="molecule type" value="Genomic_DNA"/>
</dbReference>
<evidence type="ECO:0000313" key="10">
    <source>
        <dbReference type="EMBL" id="OXU27364.1"/>
    </source>
</evidence>
<keyword evidence="4" id="KW-0689">Ribosomal protein</keyword>